<dbReference type="EMBL" id="KI695988">
    <property type="protein sequence ID" value="ETM33647.1"/>
    <property type="molecule type" value="Genomic_DNA"/>
</dbReference>
<dbReference type="EMBL" id="KI682757">
    <property type="protein sequence ID" value="ETL80426.1"/>
    <property type="molecule type" value="Genomic_DNA"/>
</dbReference>
<accession>W2K5J0</accession>
<reference evidence="2" key="2">
    <citation type="submission" date="2013-11" db="EMBL/GenBank/DDBJ databases">
        <title>The Genome Sequence of Phytophthora parasitica IAC_01/95.</title>
        <authorList>
            <consortium name="The Broad Institute Genomics Platform"/>
            <person name="Russ C."/>
            <person name="Tyler B."/>
            <person name="Panabieres F."/>
            <person name="Shan W."/>
            <person name="Tripathy S."/>
            <person name="Grunwald N."/>
            <person name="Machado M."/>
            <person name="Johnson C.S."/>
            <person name="Arredondo F."/>
            <person name="Hong C."/>
            <person name="Coffey M."/>
            <person name="Young S.K."/>
            <person name="Zeng Q."/>
            <person name="Gargeya S."/>
            <person name="Fitzgerald M."/>
            <person name="Abouelleil A."/>
            <person name="Alvarado L."/>
            <person name="Chapman S.B."/>
            <person name="Gainer-Dewar J."/>
            <person name="Goldberg J."/>
            <person name="Griggs A."/>
            <person name="Gujja S."/>
            <person name="Hansen M."/>
            <person name="Howarth C."/>
            <person name="Imamovic A."/>
            <person name="Ireland A."/>
            <person name="Larimer J."/>
            <person name="McCowan C."/>
            <person name="Murphy C."/>
            <person name="Pearson M."/>
            <person name="Poon T.W."/>
            <person name="Priest M."/>
            <person name="Roberts A."/>
            <person name="Saif S."/>
            <person name="Shea T."/>
            <person name="Sykes S."/>
            <person name="Wortman J."/>
            <person name="Nusbaum C."/>
            <person name="Birren B."/>
        </authorList>
    </citation>
    <scope>NUCLEOTIDE SEQUENCE [LARGE SCALE GENOMIC DNA]</scope>
    <source>
        <strain evidence="2">IAC_01/95</strain>
    </source>
</reference>
<organism evidence="1">
    <name type="scientific">Phytophthora nicotianae</name>
    <name type="common">Potato buckeye rot agent</name>
    <name type="synonym">Phytophthora parasitica</name>
    <dbReference type="NCBI Taxonomy" id="4792"/>
    <lineage>
        <taxon>Eukaryota</taxon>
        <taxon>Sar</taxon>
        <taxon>Stramenopiles</taxon>
        <taxon>Oomycota</taxon>
        <taxon>Peronosporomycetes</taxon>
        <taxon>Peronosporales</taxon>
        <taxon>Peronosporaceae</taxon>
        <taxon>Phytophthora</taxon>
    </lineage>
</organism>
<reference evidence="1" key="1">
    <citation type="submission" date="2013-11" db="EMBL/GenBank/DDBJ databases">
        <title>The Genome Sequence of Phytophthora parasitica CHvinca01.</title>
        <authorList>
            <consortium name="The Broad Institute Genomics Platform"/>
            <person name="Russ C."/>
            <person name="Tyler B."/>
            <person name="Panabieres F."/>
            <person name="Shan W."/>
            <person name="Tripathy S."/>
            <person name="Grunwald N."/>
            <person name="Machado M."/>
            <person name="Johnson C.S."/>
            <person name="Arredondo F."/>
            <person name="Hong C."/>
            <person name="Coffey M."/>
            <person name="Young S.K."/>
            <person name="Zeng Q."/>
            <person name="Gargeya S."/>
            <person name="Fitzgerald M."/>
            <person name="Abouelleil A."/>
            <person name="Alvarado L."/>
            <person name="Chapman S.B."/>
            <person name="Gainer-Dewar J."/>
            <person name="Goldberg J."/>
            <person name="Griggs A."/>
            <person name="Gujja S."/>
            <person name="Hansen M."/>
            <person name="Howarth C."/>
            <person name="Imamovic A."/>
            <person name="Ireland A."/>
            <person name="Larimer J."/>
            <person name="McCowan C."/>
            <person name="Murphy C."/>
            <person name="Pearson M."/>
            <person name="Poon T.W."/>
            <person name="Priest M."/>
            <person name="Roberts A."/>
            <person name="Saif S."/>
            <person name="Shea T."/>
            <person name="Sykes S."/>
            <person name="Wortman J."/>
            <person name="Nusbaum C."/>
            <person name="Birren B."/>
        </authorList>
    </citation>
    <scope>NUCLEOTIDE SEQUENCE [LARGE SCALE GENOMIC DNA]</scope>
    <source>
        <strain evidence="1">CHvinca01</strain>
    </source>
</reference>
<gene>
    <name evidence="2" type="ORF">L914_19141</name>
    <name evidence="1" type="ORF">L917_19083</name>
</gene>
<evidence type="ECO:0000313" key="2">
    <source>
        <dbReference type="EMBL" id="ETM33647.1"/>
    </source>
</evidence>
<name>W2K5J0_PHYNI</name>
<protein>
    <submittedName>
        <fullName evidence="1">Uncharacterized protein</fullName>
    </submittedName>
</protein>
<dbReference type="Proteomes" id="UP000054423">
    <property type="component" value="Unassembled WGS sequence"/>
</dbReference>
<proteinExistence type="predicted"/>
<evidence type="ECO:0000313" key="1">
    <source>
        <dbReference type="EMBL" id="ETL80426.1"/>
    </source>
</evidence>
<dbReference type="Proteomes" id="UP000054532">
    <property type="component" value="Unassembled WGS sequence"/>
</dbReference>
<sequence>MKSWARSNSIPRLSGFLGDWRLEIVILEQISCAHSLCLQFKV</sequence>
<dbReference type="AlphaFoldDB" id="W2K5J0"/>